<evidence type="ECO:0000313" key="2">
    <source>
        <dbReference type="Proteomes" id="UP000298551"/>
    </source>
</evidence>
<proteinExistence type="predicted"/>
<evidence type="ECO:0000313" key="1">
    <source>
        <dbReference type="EMBL" id="QCI11040.1"/>
    </source>
</evidence>
<gene>
    <name evidence="1" type="ORF">E6B08_06270</name>
</gene>
<accession>A0A4D6XAE8</accession>
<sequence>MYDLDCFCCEALSARQQGLESIPIDARRMLKNAHFECTDYSQTKKYRQETLMSKVESERSVTIRRRIQGVNAALEARIGARLAA</sequence>
<dbReference type="EMBL" id="CP039371">
    <property type="protein sequence ID" value="QCI11040.1"/>
    <property type="molecule type" value="Genomic_DNA"/>
</dbReference>
<dbReference type="RefSeq" id="WP_136913233.1">
    <property type="nucleotide sequence ID" value="NZ_CP039371.1"/>
</dbReference>
<dbReference type="AlphaFoldDB" id="A0A4D6XAE8"/>
<name>A0A4D6XAE8_PSEPU</name>
<organism evidence="1 2">
    <name type="scientific">Pseudomonas putida</name>
    <name type="common">Arthrobacter siderocapsulatus</name>
    <dbReference type="NCBI Taxonomy" id="303"/>
    <lineage>
        <taxon>Bacteria</taxon>
        <taxon>Pseudomonadati</taxon>
        <taxon>Pseudomonadota</taxon>
        <taxon>Gammaproteobacteria</taxon>
        <taxon>Pseudomonadales</taxon>
        <taxon>Pseudomonadaceae</taxon>
        <taxon>Pseudomonas</taxon>
    </lineage>
</organism>
<dbReference type="Proteomes" id="UP000298551">
    <property type="component" value="Chromosome"/>
</dbReference>
<reference evidence="2" key="1">
    <citation type="submission" date="2019-04" db="EMBL/GenBank/DDBJ databases">
        <title>Genome sequence of Pseudomonas putida 1290, an auxin catabolizing strain.</title>
        <authorList>
            <person name="Laird T.S."/>
            <person name="Leveau J.H.J."/>
        </authorList>
    </citation>
    <scope>NUCLEOTIDE SEQUENCE [LARGE SCALE GENOMIC DNA]</scope>
    <source>
        <strain evidence="2">1290</strain>
    </source>
</reference>
<protein>
    <submittedName>
        <fullName evidence="1">Uncharacterized protein</fullName>
    </submittedName>
</protein>